<sequence length="320" mass="36477">MEGVAVNSSDLNNLRRANLGQPSLQQSTSPLPLTEALQHCHGLGPVRLAALQQAGVRSWHDAVADPDRIPGALRSHLLQECDRLLTALADDNIQYFVDRLLPPDRWRILTQYIDRASYFDIETTGLEYDDTITTIVCWHKGALHSFVEHENLDDFLDLLDDIDLLVSFNGSTFDVPRVLDGFHIPDLPCPHLDLRWPCHYKDLRGGLKQVTSRLGFQRPADLQDADGELAVRLWSLWQHKKDTAAREQLIRYCAADVLLLIPLAQHVAGHEVMPVDELWPHLPDAAPVEQNVDPMEKRRRLLEQQFGSASPKRLRTWRRR</sequence>
<feature type="domain" description="YprB ribonuclease H-like" evidence="1">
    <location>
        <begin position="118"/>
        <end position="267"/>
    </location>
</feature>
<keyword evidence="3" id="KW-1185">Reference proteome</keyword>
<evidence type="ECO:0000313" key="2">
    <source>
        <dbReference type="EMBL" id="APZ92724.1"/>
    </source>
</evidence>
<dbReference type="SUPFAM" id="SSF53098">
    <property type="entry name" value="Ribonuclease H-like"/>
    <property type="match status" value="1"/>
</dbReference>
<dbReference type="InterPro" id="IPR038720">
    <property type="entry name" value="YprB_RNase_H-like_dom"/>
</dbReference>
<evidence type="ECO:0000313" key="3">
    <source>
        <dbReference type="Proteomes" id="UP000187735"/>
    </source>
</evidence>
<protein>
    <submittedName>
        <fullName evidence="2">Putative exonuclease</fullName>
    </submittedName>
</protein>
<evidence type="ECO:0000259" key="1">
    <source>
        <dbReference type="Pfam" id="PF13482"/>
    </source>
</evidence>
<dbReference type="Pfam" id="PF13482">
    <property type="entry name" value="RNase_H_2"/>
    <property type="match status" value="1"/>
</dbReference>
<dbReference type="InterPro" id="IPR036397">
    <property type="entry name" value="RNaseH_sf"/>
</dbReference>
<accession>A0A1P8WF69</accession>
<dbReference type="Gene3D" id="3.30.420.10">
    <property type="entry name" value="Ribonuclease H-like superfamily/Ribonuclease H"/>
    <property type="match status" value="1"/>
</dbReference>
<reference evidence="2 3" key="1">
    <citation type="journal article" date="2016" name="Front. Microbiol.">
        <title>Fuerstia marisgermanicae gen. nov., sp. nov., an Unusual Member of the Phylum Planctomycetes from the German Wadden Sea.</title>
        <authorList>
            <person name="Kohn T."/>
            <person name="Heuer A."/>
            <person name="Jogler M."/>
            <person name="Vollmers J."/>
            <person name="Boedeker C."/>
            <person name="Bunk B."/>
            <person name="Rast P."/>
            <person name="Borchert D."/>
            <person name="Glockner I."/>
            <person name="Freese H.M."/>
            <person name="Klenk H.P."/>
            <person name="Overmann J."/>
            <person name="Kaster A.K."/>
            <person name="Rohde M."/>
            <person name="Wiegand S."/>
            <person name="Jogler C."/>
        </authorList>
    </citation>
    <scope>NUCLEOTIDE SEQUENCE [LARGE SCALE GENOMIC DNA]</scope>
    <source>
        <strain evidence="2 3">NH11</strain>
    </source>
</reference>
<keyword evidence="2" id="KW-0269">Exonuclease</keyword>
<dbReference type="KEGG" id="fmr:Fuma_02336"/>
<proteinExistence type="predicted"/>
<dbReference type="RefSeq" id="WP_077024309.1">
    <property type="nucleotide sequence ID" value="NZ_CP017641.1"/>
</dbReference>
<keyword evidence="2" id="KW-0540">Nuclease</keyword>
<dbReference type="STRING" id="1891926.Fuma_02336"/>
<name>A0A1P8WF69_9PLAN</name>
<dbReference type="Proteomes" id="UP000187735">
    <property type="component" value="Chromosome"/>
</dbReference>
<dbReference type="PANTHER" id="PTHR38462">
    <property type="entry name" value="EXONUCLEASE-LIKE PROTEIN"/>
    <property type="match status" value="1"/>
</dbReference>
<dbReference type="GO" id="GO:0003676">
    <property type="term" value="F:nucleic acid binding"/>
    <property type="evidence" value="ECO:0007669"/>
    <property type="project" value="InterPro"/>
</dbReference>
<organism evidence="2 3">
    <name type="scientific">Fuerstiella marisgermanici</name>
    <dbReference type="NCBI Taxonomy" id="1891926"/>
    <lineage>
        <taxon>Bacteria</taxon>
        <taxon>Pseudomonadati</taxon>
        <taxon>Planctomycetota</taxon>
        <taxon>Planctomycetia</taxon>
        <taxon>Planctomycetales</taxon>
        <taxon>Planctomycetaceae</taxon>
        <taxon>Fuerstiella</taxon>
    </lineage>
</organism>
<dbReference type="AlphaFoldDB" id="A0A1P8WF69"/>
<keyword evidence="2" id="KW-0378">Hydrolase</keyword>
<dbReference type="GO" id="GO:0004527">
    <property type="term" value="F:exonuclease activity"/>
    <property type="evidence" value="ECO:0007669"/>
    <property type="project" value="UniProtKB-KW"/>
</dbReference>
<dbReference type="EMBL" id="CP017641">
    <property type="protein sequence ID" value="APZ92724.1"/>
    <property type="molecule type" value="Genomic_DNA"/>
</dbReference>
<gene>
    <name evidence="2" type="ORF">Fuma_02336</name>
</gene>
<dbReference type="PANTHER" id="PTHR38462:SF1">
    <property type="entry name" value="YPRB RIBONUCLEASE H-LIKE DOMAIN-CONTAINING PROTEIN"/>
    <property type="match status" value="1"/>
</dbReference>
<dbReference type="InterPro" id="IPR012337">
    <property type="entry name" value="RNaseH-like_sf"/>
</dbReference>
<dbReference type="OrthoDB" id="9790530at2"/>